<dbReference type="Pfam" id="PF00069">
    <property type="entry name" value="Pkinase"/>
    <property type="match status" value="1"/>
</dbReference>
<dbReference type="InterPro" id="IPR008271">
    <property type="entry name" value="Ser/Thr_kinase_AS"/>
</dbReference>
<comment type="caution">
    <text evidence="6">The sequence shown here is derived from an EMBL/GenBank/DDBJ whole genome shotgun (WGS) entry which is preliminary data.</text>
</comment>
<proteinExistence type="predicted"/>
<organism evidence="6 7">
    <name type="scientific">Trypanosoma congolense (strain IL3000)</name>
    <dbReference type="NCBI Taxonomy" id="1068625"/>
    <lineage>
        <taxon>Eukaryota</taxon>
        <taxon>Discoba</taxon>
        <taxon>Euglenozoa</taxon>
        <taxon>Kinetoplastea</taxon>
        <taxon>Metakinetoplastina</taxon>
        <taxon>Trypanosomatida</taxon>
        <taxon>Trypanosomatidae</taxon>
        <taxon>Trypanosoma</taxon>
        <taxon>Nannomonas</taxon>
    </lineage>
</organism>
<dbReference type="InterPro" id="IPR050660">
    <property type="entry name" value="NEK_Ser/Thr_kinase"/>
</dbReference>
<dbReference type="FunFam" id="3.30.200.20:FF:001582">
    <property type="entry name" value="Protein kinase, putative"/>
    <property type="match status" value="1"/>
</dbReference>
<keyword evidence="3" id="KW-0418">Kinase</keyword>
<sequence>MVNQRPLCDECNSLHKILLNCVGCQRRLCRFCVSAAGQCQRCAQLAEPGAMIAGPSHRCPHMGGVVGICISCRKGVCEMCCRTNFLHRPSLVVCVSCQPPPSLVNVCSSCEREFLDDGDVFYCEVCANVICGYCLPHSLEFGVVKCAICCPYPVMLLRNMSIRTQLTDELRSVIVSTSKQQQCKYNELYDHIKLGEGGQGVVYKCRTSDGEVVVSKEMRFGDHERLFYEARLRQAETMKGLSHQHIIQYLHVVGTENPLKINVIMPYYSEGDLSKFISRQRKPVNEHKLCSIALQIATALKYLHTQSPPIVHCDIKPDNVLLLNNEEQVLLMDLDLCHACDKGTCSDDNVLLLFNQASPTFEYRAPEMATSSGSPESDIFSLGVLTFVLATLPEFVMLHNEKGAMSVLSDSDWTKASLARAVSLAIRRHTREYRDDLIELIVDMLRHDPMERPDAAQVISRLSSIMVTRLLNGN</sequence>
<dbReference type="SUPFAM" id="SSF56112">
    <property type="entry name" value="Protein kinase-like (PK-like)"/>
    <property type="match status" value="1"/>
</dbReference>
<evidence type="ECO:0000259" key="5">
    <source>
        <dbReference type="PROSITE" id="PS50011"/>
    </source>
</evidence>
<evidence type="ECO:0000256" key="2">
    <source>
        <dbReference type="ARBA" id="ARBA00022741"/>
    </source>
</evidence>
<accession>F9W8G4</accession>
<dbReference type="PROSITE" id="PS00108">
    <property type="entry name" value="PROTEIN_KINASE_ST"/>
    <property type="match status" value="1"/>
</dbReference>
<evidence type="ECO:0000313" key="6">
    <source>
        <dbReference type="EMBL" id="CCD13496.1"/>
    </source>
</evidence>
<protein>
    <submittedName>
        <fullName evidence="6">WGS project CAEQ00000000 data, annotated contig 1735</fullName>
    </submittedName>
</protein>
<name>F9W8G4_TRYCI</name>
<dbReference type="PANTHER" id="PTHR43671:SF103">
    <property type="entry name" value="KINASE, PUTATIVE-RELATED"/>
    <property type="match status" value="1"/>
</dbReference>
<dbReference type="AlphaFoldDB" id="F9W8G4"/>
<dbReference type="GO" id="GO:0005524">
    <property type="term" value="F:ATP binding"/>
    <property type="evidence" value="ECO:0007669"/>
    <property type="project" value="UniProtKB-KW"/>
</dbReference>
<reference evidence="7" key="1">
    <citation type="submission" date="2011-07" db="EMBL/GenBank/DDBJ databases">
        <title>Divergent evolution of antigenic variation in African trypanosomes.</title>
        <authorList>
            <person name="Jackson A.P."/>
            <person name="Berry A."/>
            <person name="Allison H.C."/>
            <person name="Burton P."/>
            <person name="Anderson J."/>
            <person name="Aslett M."/>
            <person name="Brown R."/>
            <person name="Corton N."/>
            <person name="Harris D."/>
            <person name="Hauser H."/>
            <person name="Gamble J."/>
            <person name="Gilderthorp R."/>
            <person name="McQuillan J."/>
            <person name="Quail M.A."/>
            <person name="Sanders M."/>
            <person name="Van Tonder A."/>
            <person name="Ginger M.L."/>
            <person name="Donelson J.E."/>
            <person name="Field M.C."/>
            <person name="Barry J.D."/>
            <person name="Berriman M."/>
            <person name="Hertz-Fowler C."/>
        </authorList>
    </citation>
    <scope>NUCLEOTIDE SEQUENCE [LARGE SCALE GENOMIC DNA]</scope>
    <source>
        <strain evidence="7">IL3000</strain>
    </source>
</reference>
<evidence type="ECO:0000256" key="4">
    <source>
        <dbReference type="ARBA" id="ARBA00022840"/>
    </source>
</evidence>
<dbReference type="Gene3D" id="1.10.510.10">
    <property type="entry name" value="Transferase(Phosphotransferase) domain 1"/>
    <property type="match status" value="1"/>
</dbReference>
<feature type="domain" description="Protein kinase" evidence="5">
    <location>
        <begin position="188"/>
        <end position="466"/>
    </location>
</feature>
<dbReference type="OMA" id="LDLCHAC"/>
<reference evidence="6 7" key="2">
    <citation type="journal article" date="2012" name="Proc. Natl. Acad. Sci. U.S.A.">
        <title>Antigenic diversity is generated by distinct evolutionary mechanisms in African trypanosome species.</title>
        <authorList>
            <person name="Jackson A.P."/>
            <person name="Berry A."/>
            <person name="Aslett M."/>
            <person name="Allison H.C."/>
            <person name="Burton P."/>
            <person name="Vavrova-Anderson J."/>
            <person name="Brown R."/>
            <person name="Browne H."/>
            <person name="Corton N."/>
            <person name="Hauser H."/>
            <person name="Gamble J."/>
            <person name="Gilderthorp R."/>
            <person name="Marcello L."/>
            <person name="McQuillan J."/>
            <person name="Otto T.D."/>
            <person name="Quail M.A."/>
            <person name="Sanders M.J."/>
            <person name="van Tonder A."/>
            <person name="Ginger M.L."/>
            <person name="Field M.C."/>
            <person name="Barry J.D."/>
            <person name="Hertz-Fowler C."/>
            <person name="Berriman M."/>
        </authorList>
    </citation>
    <scope>NUCLEOTIDE SEQUENCE [LARGE SCALE GENOMIC DNA]</scope>
    <source>
        <strain evidence="6 7">IL3000</strain>
    </source>
</reference>
<dbReference type="CDD" id="cd00180">
    <property type="entry name" value="PKc"/>
    <property type="match status" value="1"/>
</dbReference>
<dbReference type="VEuPathDB" id="TriTrypDB:TcIL3000_0_42420"/>
<dbReference type="EMBL" id="CAEQ01001170">
    <property type="protein sequence ID" value="CCD13496.1"/>
    <property type="molecule type" value="Genomic_DNA"/>
</dbReference>
<dbReference type="PANTHER" id="PTHR43671">
    <property type="entry name" value="SERINE/THREONINE-PROTEIN KINASE NEK"/>
    <property type="match status" value="1"/>
</dbReference>
<keyword evidence="1" id="KW-0808">Transferase</keyword>
<dbReference type="GO" id="GO:0004674">
    <property type="term" value="F:protein serine/threonine kinase activity"/>
    <property type="evidence" value="ECO:0007669"/>
    <property type="project" value="TreeGrafter"/>
</dbReference>
<keyword evidence="4" id="KW-0067">ATP-binding</keyword>
<evidence type="ECO:0000256" key="3">
    <source>
        <dbReference type="ARBA" id="ARBA00022777"/>
    </source>
</evidence>
<keyword evidence="7" id="KW-1185">Reference proteome</keyword>
<dbReference type="Proteomes" id="UP000000702">
    <property type="component" value="Unassembled WGS sequence"/>
</dbReference>
<dbReference type="SMART" id="SM00220">
    <property type="entry name" value="S_TKc"/>
    <property type="match status" value="1"/>
</dbReference>
<evidence type="ECO:0000313" key="7">
    <source>
        <dbReference type="Proteomes" id="UP000000702"/>
    </source>
</evidence>
<evidence type="ECO:0000256" key="1">
    <source>
        <dbReference type="ARBA" id="ARBA00022679"/>
    </source>
</evidence>
<keyword evidence="2" id="KW-0547">Nucleotide-binding</keyword>
<dbReference type="InterPro" id="IPR011009">
    <property type="entry name" value="Kinase-like_dom_sf"/>
</dbReference>
<gene>
    <name evidence="6" type="ORF">TCIL3000_0_42420</name>
</gene>
<dbReference type="InterPro" id="IPR000719">
    <property type="entry name" value="Prot_kinase_dom"/>
</dbReference>
<dbReference type="PROSITE" id="PS50011">
    <property type="entry name" value="PROTEIN_KINASE_DOM"/>
    <property type="match status" value="1"/>
</dbReference>